<organism evidence="8 9">
    <name type="scientific">Hallerella porci</name>
    <dbReference type="NCBI Taxonomy" id="1945871"/>
    <lineage>
        <taxon>Bacteria</taxon>
        <taxon>Pseudomonadati</taxon>
        <taxon>Fibrobacterota</taxon>
        <taxon>Fibrobacteria</taxon>
        <taxon>Fibrobacterales</taxon>
        <taxon>Fibrobacteraceae</taxon>
        <taxon>Hallerella</taxon>
    </lineage>
</organism>
<dbReference type="Gene3D" id="2.20.25.160">
    <property type="match status" value="1"/>
</dbReference>
<dbReference type="InterPro" id="IPR016708">
    <property type="entry name" value="Aspartoacylase"/>
</dbReference>
<keyword evidence="4" id="KW-0378">Hydrolase</keyword>
<dbReference type="RefSeq" id="WP_106197334.1">
    <property type="nucleotide sequence ID" value="NZ_JAXEIU010000057.1"/>
</dbReference>
<evidence type="ECO:0000259" key="6">
    <source>
        <dbReference type="Pfam" id="PF04952"/>
    </source>
</evidence>
<dbReference type="InterPro" id="IPR055438">
    <property type="entry name" value="AstE_AspA_cat"/>
</dbReference>
<dbReference type="PIRSF" id="PIRSF018001">
    <property type="entry name" value="Aspartoacylase"/>
    <property type="match status" value="1"/>
</dbReference>
<dbReference type="HAMAP" id="MF_00704">
    <property type="entry name" value="Aspartoacylase"/>
    <property type="match status" value="1"/>
</dbReference>
<evidence type="ECO:0000313" key="8">
    <source>
        <dbReference type="EMBL" id="PWL03450.1"/>
    </source>
</evidence>
<keyword evidence="9" id="KW-1185">Reference proteome</keyword>
<accession>A0ABX5LSM1</accession>
<feature type="domain" description="Succinylglutamate desuccinylase/Aspartoacylase catalytic" evidence="7">
    <location>
        <begin position="4"/>
        <end position="195"/>
    </location>
</feature>
<evidence type="ECO:0000313" key="9">
    <source>
        <dbReference type="Proteomes" id="UP000245523"/>
    </source>
</evidence>
<name>A0ABX5LSM1_9BACT</name>
<dbReference type="Proteomes" id="UP000245523">
    <property type="component" value="Unassembled WGS sequence"/>
</dbReference>
<dbReference type="EMBL" id="QGHD01000006">
    <property type="protein sequence ID" value="PWL03450.1"/>
    <property type="molecule type" value="Genomic_DNA"/>
</dbReference>
<evidence type="ECO:0000259" key="7">
    <source>
        <dbReference type="Pfam" id="PF24827"/>
    </source>
</evidence>
<feature type="domain" description="AstE/AspA barrel-sandwich hybrid" evidence="6">
    <location>
        <begin position="211"/>
        <end position="292"/>
    </location>
</feature>
<dbReference type="Pfam" id="PF04952">
    <property type="entry name" value="AstE_AspA_hybrid"/>
    <property type="match status" value="1"/>
</dbReference>
<dbReference type="Pfam" id="PF24827">
    <property type="entry name" value="AstE_AspA_cat"/>
    <property type="match status" value="1"/>
</dbReference>
<keyword evidence="5" id="KW-0862">Zinc</keyword>
<dbReference type="Gene3D" id="3.40.630.10">
    <property type="entry name" value="Zn peptidases"/>
    <property type="match status" value="1"/>
</dbReference>
<dbReference type="CDD" id="cd06909">
    <property type="entry name" value="M14_ASPA"/>
    <property type="match status" value="1"/>
</dbReference>
<sequence length="297" mass="34048">MNTIKNIVVAGGTHGNELTGIKIYQKWAKNFSAYQEKCPSAKLELVHTNIEASTVCRRYVDRDLNRSFANRLLALKNPTAYEIRRAQELNLRFGPKGENTKTDLIIDVHNTTANMGVCLILSTRDPFTMRASAELVYEFPNAFIYYQPEERGESPYFGTIAKADICLEVGPQPHGTLDAKLFFETEQVVTRYLELAEEWNRGTLQQKPKKKVDVYTQFKDIDYPRDAFGEITAMVHPNLREADYQEVKPGDPIFMTFDGKDVLYDGEFPVHPIFIDESAYYEKKLAMSLTTKTTEEW</sequence>
<comment type="caution">
    <text evidence="8">The sequence shown here is derived from an EMBL/GenBank/DDBJ whole genome shotgun (WGS) entry which is preliminary data.</text>
</comment>
<proteinExistence type="inferred from homology"/>
<dbReference type="NCBIfam" id="NF002601">
    <property type="entry name" value="PRK02259.1"/>
    <property type="match status" value="1"/>
</dbReference>
<dbReference type="SUPFAM" id="SSF53187">
    <property type="entry name" value="Zn-dependent exopeptidases"/>
    <property type="match status" value="1"/>
</dbReference>
<dbReference type="InterPro" id="IPR050178">
    <property type="entry name" value="AspA/AstE_fam"/>
</dbReference>
<gene>
    <name evidence="8" type="ORF">B0H50_106110</name>
</gene>
<evidence type="ECO:0000256" key="3">
    <source>
        <dbReference type="ARBA" id="ARBA00022723"/>
    </source>
</evidence>
<evidence type="ECO:0000256" key="1">
    <source>
        <dbReference type="ARBA" id="ARBA00001947"/>
    </source>
</evidence>
<dbReference type="InterPro" id="IPR007036">
    <property type="entry name" value="Aste_AspA_hybrid_dom"/>
</dbReference>
<keyword evidence="3" id="KW-0479">Metal-binding</keyword>
<comment type="cofactor">
    <cofactor evidence="1">
        <name>Zn(2+)</name>
        <dbReference type="ChEBI" id="CHEBI:29105"/>
    </cofactor>
</comment>
<dbReference type="PANTHER" id="PTHR15162">
    <property type="entry name" value="ASPARTOACYLASE"/>
    <property type="match status" value="1"/>
</dbReference>
<protein>
    <submittedName>
        <fullName evidence="8">Aspartoacylase/N-acyl-aromatic-L-amino acid amidohydrolase</fullName>
    </submittedName>
</protein>
<dbReference type="PANTHER" id="PTHR15162:SF7">
    <property type="entry name" value="SUCCINYLGLUTAMATE DESUCCINYLASE"/>
    <property type="match status" value="1"/>
</dbReference>
<evidence type="ECO:0000256" key="4">
    <source>
        <dbReference type="ARBA" id="ARBA00022801"/>
    </source>
</evidence>
<reference evidence="8 9" key="1">
    <citation type="submission" date="2018-05" db="EMBL/GenBank/DDBJ databases">
        <title>Animal gut microbial communities from fecal samples from Wisconsin, USA.</title>
        <authorList>
            <person name="Neumann A."/>
        </authorList>
    </citation>
    <scope>NUCLEOTIDE SEQUENCE [LARGE SCALE GENOMIC DNA]</scope>
    <source>
        <strain evidence="8 9">UWS4</strain>
    </source>
</reference>
<comment type="similarity">
    <text evidence="2">Belongs to the AspA/AstE family. Aspartoacylase subfamily.</text>
</comment>
<evidence type="ECO:0000256" key="5">
    <source>
        <dbReference type="ARBA" id="ARBA00022833"/>
    </source>
</evidence>
<evidence type="ECO:0000256" key="2">
    <source>
        <dbReference type="ARBA" id="ARBA00006173"/>
    </source>
</evidence>